<dbReference type="GeneID" id="6005211"/>
<dbReference type="InterPro" id="IPR045053">
    <property type="entry name" value="MAN-like"/>
</dbReference>
<sequence length="443" mass="51038">MRQTLLAWLLCLGSLIGTSFAAPGRPSKAPRGFVQTRGRSFELDGKPFYFVGANSYWLPHLTNQRDVEATFREMRDAGIKVLRTWGFNAINATELPEALASNLTYYQVWDGPKWKLNDGPQGLHRLDNIVETAGKYGIKVIIAFTNNWGAYGGSSLYVNWIAGSQGTHDTFYTDRRIVAEYQRYVRVLVSRYKHSPNIFAWELMNEARCRGDMQGGPECVAGSDIITHWYREQSDFIRSLDRHHLITTGGEGHFYKRDEDIGYWLNGQWVSDYNYNGDAGEDFDVDLTLPNIDFGTYHIYPQYWYANLDNPERTNFTIGAWGLDWIRQHAESAKKANKPVVLEEFGTWGLQNKTEIYPRWVKTALDTDHAHVYDLIFLQRIMPWQFGMLGLKEHGGNRHIKYGDYIIDGASPNDSFTYYKNQTAVWKVFTDAAKVQALKSRRW</sequence>
<dbReference type="VEuPathDB" id="FungiDB:CC1G_06771"/>
<dbReference type="InterPro" id="IPR017853">
    <property type="entry name" value="GH"/>
</dbReference>
<evidence type="ECO:0000256" key="3">
    <source>
        <dbReference type="ARBA" id="ARBA00005641"/>
    </source>
</evidence>
<evidence type="ECO:0000256" key="9">
    <source>
        <dbReference type="SAM" id="SignalP"/>
    </source>
</evidence>
<dbReference type="Gene3D" id="3.20.20.80">
    <property type="entry name" value="Glycosidases"/>
    <property type="match status" value="1"/>
</dbReference>
<dbReference type="InterPro" id="IPR001547">
    <property type="entry name" value="Glyco_hydro_5"/>
</dbReference>
<dbReference type="SUPFAM" id="SSF51445">
    <property type="entry name" value="(Trans)glycosidases"/>
    <property type="match status" value="1"/>
</dbReference>
<keyword evidence="6 9" id="KW-0732">Signal</keyword>
<evidence type="ECO:0000256" key="7">
    <source>
        <dbReference type="ARBA" id="ARBA00022801"/>
    </source>
</evidence>
<dbReference type="STRING" id="240176.A8N1L2"/>
<evidence type="ECO:0000256" key="2">
    <source>
        <dbReference type="ARBA" id="ARBA00004613"/>
    </source>
</evidence>
<dbReference type="OrthoDB" id="406631at2759"/>
<dbReference type="EC" id="3.2.1.78" evidence="4"/>
<dbReference type="Proteomes" id="UP000001861">
    <property type="component" value="Unassembled WGS sequence"/>
</dbReference>
<keyword evidence="7" id="KW-0378">Hydrolase</keyword>
<dbReference type="GO" id="GO:0005576">
    <property type="term" value="C:extracellular region"/>
    <property type="evidence" value="ECO:0007669"/>
    <property type="project" value="UniProtKB-SubCell"/>
</dbReference>
<feature type="domain" description="Glycoside hydrolase family 5" evidence="10">
    <location>
        <begin position="32"/>
        <end position="347"/>
    </location>
</feature>
<evidence type="ECO:0000256" key="6">
    <source>
        <dbReference type="ARBA" id="ARBA00022729"/>
    </source>
</evidence>
<evidence type="ECO:0000313" key="11">
    <source>
        <dbReference type="EMBL" id="EAU93051.1"/>
    </source>
</evidence>
<accession>A8N1L2</accession>
<dbReference type="AlphaFoldDB" id="A8N1L2"/>
<comment type="caution">
    <text evidence="11">The sequence shown here is derived from an EMBL/GenBank/DDBJ whole genome shotgun (WGS) entry which is preliminary data.</text>
</comment>
<keyword evidence="8" id="KW-0326">Glycosidase</keyword>
<gene>
    <name evidence="11" type="ORF">CC1G_06771</name>
</gene>
<dbReference type="GO" id="GO:0016985">
    <property type="term" value="F:mannan endo-1,4-beta-mannosidase activity"/>
    <property type="evidence" value="ECO:0007669"/>
    <property type="project" value="UniProtKB-EC"/>
</dbReference>
<keyword evidence="5" id="KW-0964">Secreted</keyword>
<dbReference type="PANTHER" id="PTHR31451:SF39">
    <property type="entry name" value="MANNAN ENDO-1,4-BETA-MANNOSIDASE 1"/>
    <property type="match status" value="1"/>
</dbReference>
<evidence type="ECO:0000256" key="1">
    <source>
        <dbReference type="ARBA" id="ARBA00001678"/>
    </source>
</evidence>
<evidence type="ECO:0000256" key="8">
    <source>
        <dbReference type="ARBA" id="ARBA00023295"/>
    </source>
</evidence>
<proteinExistence type="inferred from homology"/>
<dbReference type="InParanoid" id="A8N1L2"/>
<dbReference type="Pfam" id="PF26410">
    <property type="entry name" value="GH5_mannosidase"/>
    <property type="match status" value="1"/>
</dbReference>
<evidence type="ECO:0000256" key="4">
    <source>
        <dbReference type="ARBA" id="ARBA00012706"/>
    </source>
</evidence>
<name>A8N1L2_COPC7</name>
<dbReference type="eggNOG" id="ENOG502QS4Q">
    <property type="taxonomic scope" value="Eukaryota"/>
</dbReference>
<dbReference type="RefSeq" id="XP_001828785.1">
    <property type="nucleotide sequence ID" value="XM_001828733.1"/>
</dbReference>
<reference evidence="11 12" key="1">
    <citation type="journal article" date="2010" name="Proc. Natl. Acad. Sci. U.S.A.">
        <title>Insights into evolution of multicellular fungi from the assembled chromosomes of the mushroom Coprinopsis cinerea (Coprinus cinereus).</title>
        <authorList>
            <person name="Stajich J.E."/>
            <person name="Wilke S.K."/>
            <person name="Ahren D."/>
            <person name="Au C.H."/>
            <person name="Birren B.W."/>
            <person name="Borodovsky M."/>
            <person name="Burns C."/>
            <person name="Canback B."/>
            <person name="Casselton L.A."/>
            <person name="Cheng C.K."/>
            <person name="Deng J."/>
            <person name="Dietrich F.S."/>
            <person name="Fargo D.C."/>
            <person name="Farman M.L."/>
            <person name="Gathman A.C."/>
            <person name="Goldberg J."/>
            <person name="Guigo R."/>
            <person name="Hoegger P.J."/>
            <person name="Hooker J.B."/>
            <person name="Huggins A."/>
            <person name="James T.Y."/>
            <person name="Kamada T."/>
            <person name="Kilaru S."/>
            <person name="Kodira C."/>
            <person name="Kues U."/>
            <person name="Kupfer D."/>
            <person name="Kwan H.S."/>
            <person name="Lomsadze A."/>
            <person name="Li W."/>
            <person name="Lilly W.W."/>
            <person name="Ma L.J."/>
            <person name="Mackey A.J."/>
            <person name="Manning G."/>
            <person name="Martin F."/>
            <person name="Muraguchi H."/>
            <person name="Natvig D.O."/>
            <person name="Palmerini H."/>
            <person name="Ramesh M.A."/>
            <person name="Rehmeyer C.J."/>
            <person name="Roe B.A."/>
            <person name="Shenoy N."/>
            <person name="Stanke M."/>
            <person name="Ter-Hovhannisyan V."/>
            <person name="Tunlid A."/>
            <person name="Velagapudi R."/>
            <person name="Vision T.J."/>
            <person name="Zeng Q."/>
            <person name="Zolan M.E."/>
            <person name="Pukkila P.J."/>
        </authorList>
    </citation>
    <scope>NUCLEOTIDE SEQUENCE [LARGE SCALE GENOMIC DNA]</scope>
    <source>
        <strain evidence="12">Okayama-7 / 130 / ATCC MYA-4618 / FGSC 9003</strain>
    </source>
</reference>
<keyword evidence="12" id="KW-1185">Reference proteome</keyword>
<dbReference type="GO" id="GO:0046355">
    <property type="term" value="P:mannan catabolic process"/>
    <property type="evidence" value="ECO:0007669"/>
    <property type="project" value="UniProtKB-ARBA"/>
</dbReference>
<dbReference type="EMBL" id="AACS02000001">
    <property type="protein sequence ID" value="EAU93051.1"/>
    <property type="molecule type" value="Genomic_DNA"/>
</dbReference>
<comment type="subcellular location">
    <subcellularLocation>
        <location evidence="2">Secreted</location>
    </subcellularLocation>
</comment>
<dbReference type="PANTHER" id="PTHR31451">
    <property type="match status" value="1"/>
</dbReference>
<dbReference type="KEGG" id="cci:CC1G_06771"/>
<evidence type="ECO:0000259" key="10">
    <source>
        <dbReference type="Pfam" id="PF26410"/>
    </source>
</evidence>
<feature type="chain" id="PRO_5002726127" description="mannan endo-1,4-beta-mannosidase" evidence="9">
    <location>
        <begin position="22"/>
        <end position="443"/>
    </location>
</feature>
<protein>
    <recommendedName>
        <fullName evidence="4">mannan endo-1,4-beta-mannosidase</fullName>
        <ecNumber evidence="4">3.2.1.78</ecNumber>
    </recommendedName>
</protein>
<comment type="similarity">
    <text evidence="3">Belongs to the glycosyl hydrolase 5 (cellulase A) family.</text>
</comment>
<evidence type="ECO:0000313" key="12">
    <source>
        <dbReference type="Proteomes" id="UP000001861"/>
    </source>
</evidence>
<organism evidence="11 12">
    <name type="scientific">Coprinopsis cinerea (strain Okayama-7 / 130 / ATCC MYA-4618 / FGSC 9003)</name>
    <name type="common">Inky cap fungus</name>
    <name type="synonym">Hormographiella aspergillata</name>
    <dbReference type="NCBI Taxonomy" id="240176"/>
    <lineage>
        <taxon>Eukaryota</taxon>
        <taxon>Fungi</taxon>
        <taxon>Dikarya</taxon>
        <taxon>Basidiomycota</taxon>
        <taxon>Agaricomycotina</taxon>
        <taxon>Agaricomycetes</taxon>
        <taxon>Agaricomycetidae</taxon>
        <taxon>Agaricales</taxon>
        <taxon>Agaricineae</taxon>
        <taxon>Psathyrellaceae</taxon>
        <taxon>Coprinopsis</taxon>
    </lineage>
</organism>
<comment type="catalytic activity">
    <reaction evidence="1">
        <text>Random hydrolysis of (1-&gt;4)-beta-D-mannosidic linkages in mannans, galactomannans and glucomannans.</text>
        <dbReference type="EC" id="3.2.1.78"/>
    </reaction>
</comment>
<dbReference type="OMA" id="GEGHFFW"/>
<evidence type="ECO:0000256" key="5">
    <source>
        <dbReference type="ARBA" id="ARBA00022525"/>
    </source>
</evidence>
<feature type="signal peptide" evidence="9">
    <location>
        <begin position="1"/>
        <end position="21"/>
    </location>
</feature>